<protein>
    <submittedName>
        <fullName evidence="1">Uncharacterized protein</fullName>
    </submittedName>
</protein>
<dbReference type="AlphaFoldDB" id="A0A6A5ZNQ9"/>
<dbReference type="Proteomes" id="UP000799770">
    <property type="component" value="Unassembled WGS sequence"/>
</dbReference>
<evidence type="ECO:0000313" key="2">
    <source>
        <dbReference type="Proteomes" id="UP000799770"/>
    </source>
</evidence>
<organism evidence="1 2">
    <name type="scientific">Lophiotrema nucula</name>
    <dbReference type="NCBI Taxonomy" id="690887"/>
    <lineage>
        <taxon>Eukaryota</taxon>
        <taxon>Fungi</taxon>
        <taxon>Dikarya</taxon>
        <taxon>Ascomycota</taxon>
        <taxon>Pezizomycotina</taxon>
        <taxon>Dothideomycetes</taxon>
        <taxon>Pleosporomycetidae</taxon>
        <taxon>Pleosporales</taxon>
        <taxon>Lophiotremataceae</taxon>
        <taxon>Lophiotrema</taxon>
    </lineage>
</organism>
<gene>
    <name evidence="1" type="ORF">BDV96DRAFT_279179</name>
</gene>
<name>A0A6A5ZNQ9_9PLEO</name>
<accession>A0A6A5ZNQ9</accession>
<sequence length="83" mass="9157">MRETDALSIGRSPTIVASLWICRTGAAIMTTCCEDWKYAPVCSRPYLRRYCIRPYCPGMEGEVTISLFPAKACSVPPDDGIPP</sequence>
<reference evidence="1" key="1">
    <citation type="journal article" date="2020" name="Stud. Mycol.">
        <title>101 Dothideomycetes genomes: a test case for predicting lifestyles and emergence of pathogens.</title>
        <authorList>
            <person name="Haridas S."/>
            <person name="Albert R."/>
            <person name="Binder M."/>
            <person name="Bloem J."/>
            <person name="Labutti K."/>
            <person name="Salamov A."/>
            <person name="Andreopoulos B."/>
            <person name="Baker S."/>
            <person name="Barry K."/>
            <person name="Bills G."/>
            <person name="Bluhm B."/>
            <person name="Cannon C."/>
            <person name="Castanera R."/>
            <person name="Culley D."/>
            <person name="Daum C."/>
            <person name="Ezra D."/>
            <person name="Gonzalez J."/>
            <person name="Henrissat B."/>
            <person name="Kuo A."/>
            <person name="Liang C."/>
            <person name="Lipzen A."/>
            <person name="Lutzoni F."/>
            <person name="Magnuson J."/>
            <person name="Mondo S."/>
            <person name="Nolan M."/>
            <person name="Ohm R."/>
            <person name="Pangilinan J."/>
            <person name="Park H.-J."/>
            <person name="Ramirez L."/>
            <person name="Alfaro M."/>
            <person name="Sun H."/>
            <person name="Tritt A."/>
            <person name="Yoshinaga Y."/>
            <person name="Zwiers L.-H."/>
            <person name="Turgeon B."/>
            <person name="Goodwin S."/>
            <person name="Spatafora J."/>
            <person name="Crous P."/>
            <person name="Grigoriev I."/>
        </authorList>
    </citation>
    <scope>NUCLEOTIDE SEQUENCE</scope>
    <source>
        <strain evidence="1">CBS 627.86</strain>
    </source>
</reference>
<evidence type="ECO:0000313" key="1">
    <source>
        <dbReference type="EMBL" id="KAF2120866.1"/>
    </source>
</evidence>
<dbReference type="EMBL" id="ML977313">
    <property type="protein sequence ID" value="KAF2120866.1"/>
    <property type="molecule type" value="Genomic_DNA"/>
</dbReference>
<proteinExistence type="predicted"/>
<keyword evidence="2" id="KW-1185">Reference proteome</keyword>